<evidence type="ECO:0000313" key="5">
    <source>
        <dbReference type="Proteomes" id="UP000029738"/>
    </source>
</evidence>
<dbReference type="STRING" id="1479485.DA73_0240010"/>
<comment type="caution">
    <text evidence="4">The sequence shown here is derived from an EMBL/GenBank/DDBJ whole genome shotgun (WGS) entry which is preliminary data.</text>
</comment>
<proteinExistence type="predicted"/>
<evidence type="ECO:0000259" key="2">
    <source>
        <dbReference type="PROSITE" id="PS50006"/>
    </source>
</evidence>
<dbReference type="PROSITE" id="PS50006">
    <property type="entry name" value="FHA_DOMAIN"/>
    <property type="match status" value="1"/>
</dbReference>
<gene>
    <name evidence="4" type="ORF">DA73_0240010</name>
    <name evidence="3" type="ORF">DA73_0400030005</name>
</gene>
<dbReference type="InterPro" id="IPR000253">
    <property type="entry name" value="FHA_dom"/>
</dbReference>
<dbReference type="Pfam" id="PF00498">
    <property type="entry name" value="FHA"/>
    <property type="match status" value="1"/>
</dbReference>
<reference evidence="3" key="2">
    <citation type="submission" date="2019-11" db="EMBL/GenBank/DDBJ databases">
        <title>Improved Assembly of Tolypothrix boutellei genome.</title>
        <authorList>
            <person name="Sarangi A.N."/>
            <person name="Mukherjee M."/>
            <person name="Ghosh S."/>
            <person name="Singh D."/>
            <person name="Das A."/>
            <person name="Kant S."/>
            <person name="Prusty A."/>
            <person name="Tripathy S."/>
        </authorList>
    </citation>
    <scope>NUCLEOTIDE SEQUENCE</scope>
    <source>
        <strain evidence="3">VB521301</strain>
    </source>
</reference>
<dbReference type="EMBL" id="JHEG02000059">
    <property type="protein sequence ID" value="KIE07302.1"/>
    <property type="molecule type" value="Genomic_DNA"/>
</dbReference>
<name>A0A0C1MY73_9CYAN</name>
<evidence type="ECO:0000313" key="3">
    <source>
        <dbReference type="EMBL" id="KAF3889245.1"/>
    </source>
</evidence>
<evidence type="ECO:0000313" key="4">
    <source>
        <dbReference type="EMBL" id="KIE07302.1"/>
    </source>
</evidence>
<feature type="region of interest" description="Disordered" evidence="1">
    <location>
        <begin position="273"/>
        <end position="330"/>
    </location>
</feature>
<dbReference type="OrthoDB" id="9801223at2"/>
<feature type="compositionally biased region" description="Polar residues" evidence="1">
    <location>
        <begin position="310"/>
        <end position="323"/>
    </location>
</feature>
<accession>A0A0C1MY73</accession>
<sequence>MKVKVFNSQTKNRGIELDFDEIFTDEDVCIIGRSPDSGLVLDSSDISRVHGKFFRENGEIYYVDLGSTNGSKVNDEIVTMNQNYLLKSGDVIQAGEFVLFIQETSNIPEDKTVVRDLDATVFSSWKPEVQATDSPGALVRVSATLETEEPDDPKSQTQALLAAINKRIVKDVTTTKNWTRDSYINAVRKARETIEHSKIIDPEALEKEADKYWRSLSKGASTVTSRLGSATIKGASEIGSRLSSATVKGASEIGNRLGSAAKAAWKEAIAPKSSLEKELTESRSENKSDVFEAADSEEKHLQTVEDEMSQLISGNNLHTTASEDNSHQNK</sequence>
<reference evidence="4" key="1">
    <citation type="journal article" date="2015" name="Genome Announc.">
        <title>Draft Genome Sequence of Tolypothrix boutellei Strain VB521301.</title>
        <authorList>
            <person name="Chandrababunaidu M.M."/>
            <person name="Singh D."/>
            <person name="Sen D."/>
            <person name="Bhan S."/>
            <person name="Das S."/>
            <person name="Gupta A."/>
            <person name="Adhikary S.P."/>
            <person name="Tripathy S."/>
        </authorList>
    </citation>
    <scope>NUCLEOTIDE SEQUENCE</scope>
    <source>
        <strain evidence="4">VB521301</strain>
    </source>
</reference>
<protein>
    <submittedName>
        <fullName evidence="3">FHA domain-containing protein</fullName>
    </submittedName>
</protein>
<dbReference type="SUPFAM" id="SSF49879">
    <property type="entry name" value="SMAD/FHA domain"/>
    <property type="match status" value="1"/>
</dbReference>
<dbReference type="PANTHER" id="PTHR23308">
    <property type="entry name" value="NUCLEAR INHIBITOR OF PROTEIN PHOSPHATASE-1"/>
    <property type="match status" value="1"/>
</dbReference>
<evidence type="ECO:0000256" key="1">
    <source>
        <dbReference type="SAM" id="MobiDB-lite"/>
    </source>
</evidence>
<organism evidence="4">
    <name type="scientific">Tolypothrix bouteillei VB521301</name>
    <dbReference type="NCBI Taxonomy" id="1479485"/>
    <lineage>
        <taxon>Bacteria</taxon>
        <taxon>Bacillati</taxon>
        <taxon>Cyanobacteriota</taxon>
        <taxon>Cyanophyceae</taxon>
        <taxon>Nostocales</taxon>
        <taxon>Tolypothrichaceae</taxon>
        <taxon>Tolypothrix</taxon>
    </lineage>
</organism>
<dbReference type="InterPro" id="IPR008984">
    <property type="entry name" value="SMAD_FHA_dom_sf"/>
</dbReference>
<dbReference type="CDD" id="cd00060">
    <property type="entry name" value="FHA"/>
    <property type="match status" value="1"/>
</dbReference>
<dbReference type="Proteomes" id="UP000029738">
    <property type="component" value="Unassembled WGS sequence"/>
</dbReference>
<feature type="compositionally biased region" description="Basic and acidic residues" evidence="1">
    <location>
        <begin position="274"/>
        <end position="303"/>
    </location>
</feature>
<feature type="domain" description="FHA" evidence="2">
    <location>
        <begin position="29"/>
        <end position="78"/>
    </location>
</feature>
<keyword evidence="5" id="KW-1185">Reference proteome</keyword>
<dbReference type="EMBL" id="JHEG04000001">
    <property type="protein sequence ID" value="KAF3889245.1"/>
    <property type="molecule type" value="Genomic_DNA"/>
</dbReference>
<dbReference type="AlphaFoldDB" id="A0A0C1MY73"/>
<dbReference type="SMART" id="SM00240">
    <property type="entry name" value="FHA"/>
    <property type="match status" value="1"/>
</dbReference>
<dbReference type="InterPro" id="IPR050923">
    <property type="entry name" value="Cell_Proc_Reg/RNA_Proc"/>
</dbReference>
<dbReference type="RefSeq" id="WP_038081271.1">
    <property type="nucleotide sequence ID" value="NZ_JHEG04000001.1"/>
</dbReference>
<dbReference type="Gene3D" id="2.60.200.20">
    <property type="match status" value="1"/>
</dbReference>